<sequence>MYRAFNVHIIDQEMDTLLKNSNQVYDDFLLISHSHKQYIQQSLDNFLLPNNSIDVQSLEQDWFPSVDAHVFISHSHKDIELVQKFEKWLYQQFGIKCFVDSKVWGYANDLLKKLDDKYSLLYSENNINTYYYEKTIISSSHVHMMLATALLKMIDKINYIFFLNTPQSLSLNNIHQFTYSPWIYYELLLLKFIRKNKIKRLTEQEMRQSFSMEAENLAMSFPVDIKNLCKLSRDNLYAWENHMMSHENTPYSALEQLDLLFPDVKLTDNFSKRGRIYG</sequence>
<dbReference type="OrthoDB" id="6971689at2"/>
<accession>Q73M91</accession>
<gene>
    <name evidence="1" type="ordered locus">TDE_1618</name>
</gene>
<dbReference type="eggNOG" id="ENOG5032GI2">
    <property type="taxonomic scope" value="Bacteria"/>
</dbReference>
<name>Q73M91_TREDE</name>
<dbReference type="PaxDb" id="243275-TDE_1618"/>
<dbReference type="AlphaFoldDB" id="Q73M91"/>
<dbReference type="PATRIC" id="fig|243275.7.peg.1547"/>
<dbReference type="KEGG" id="tde:TDE_1618"/>
<dbReference type="SUPFAM" id="SSF52200">
    <property type="entry name" value="Toll/Interleukin receptor TIR domain"/>
    <property type="match status" value="1"/>
</dbReference>
<dbReference type="RefSeq" id="WP_002679305.1">
    <property type="nucleotide sequence ID" value="NC_002967.9"/>
</dbReference>
<protein>
    <recommendedName>
        <fullName evidence="3">TIR domain-containing protein</fullName>
    </recommendedName>
</protein>
<dbReference type="InterPro" id="IPR035897">
    <property type="entry name" value="Toll_tir_struct_dom_sf"/>
</dbReference>
<evidence type="ECO:0000313" key="2">
    <source>
        <dbReference type="Proteomes" id="UP000008212"/>
    </source>
</evidence>
<dbReference type="EMBL" id="AE017226">
    <property type="protein sequence ID" value="AAS12135.1"/>
    <property type="molecule type" value="Genomic_DNA"/>
</dbReference>
<keyword evidence="2" id="KW-1185">Reference proteome</keyword>
<dbReference type="Proteomes" id="UP000008212">
    <property type="component" value="Chromosome"/>
</dbReference>
<evidence type="ECO:0000313" key="1">
    <source>
        <dbReference type="EMBL" id="AAS12135.1"/>
    </source>
</evidence>
<evidence type="ECO:0008006" key="3">
    <source>
        <dbReference type="Google" id="ProtNLM"/>
    </source>
</evidence>
<dbReference type="HOGENOM" id="CLU_069133_0_0_12"/>
<dbReference type="GeneID" id="2740859"/>
<organism evidence="1 2">
    <name type="scientific">Treponema denticola (strain ATCC 35405 / DSM 14222 / CIP 103919 / JCM 8153 / KCTC 15104)</name>
    <dbReference type="NCBI Taxonomy" id="243275"/>
    <lineage>
        <taxon>Bacteria</taxon>
        <taxon>Pseudomonadati</taxon>
        <taxon>Spirochaetota</taxon>
        <taxon>Spirochaetia</taxon>
        <taxon>Spirochaetales</taxon>
        <taxon>Treponemataceae</taxon>
        <taxon>Treponema</taxon>
    </lineage>
</organism>
<proteinExistence type="predicted"/>
<reference evidence="1 2" key="1">
    <citation type="journal article" date="2004" name="Proc. Natl. Acad. Sci. U.S.A.">
        <title>Comparison of the genome of the oral pathogen Treponema denticola with other spirochete genomes.</title>
        <authorList>
            <person name="Seshadri R."/>
            <person name="Myers G.S."/>
            <person name="Tettelin H."/>
            <person name="Eisen J.A."/>
            <person name="Heidelberg J.F."/>
            <person name="Dodson R.J."/>
            <person name="Davidsen T.M."/>
            <person name="DeBoy R.T."/>
            <person name="Fouts D.E."/>
            <person name="Haft D.H."/>
            <person name="Selengut J."/>
            <person name="Ren Q."/>
            <person name="Brinkac L.M."/>
            <person name="Madupu R."/>
            <person name="Kolonay J."/>
            <person name="Durkin S.A."/>
            <person name="Daugherty S.C."/>
            <person name="Shetty J."/>
            <person name="Shvartsbeyn A."/>
            <person name="Gebregeorgis E."/>
            <person name="Geer K."/>
            <person name="Tsegaye G."/>
            <person name="Malek J."/>
            <person name="Ayodeji B."/>
            <person name="Shatsman S."/>
            <person name="McLeod M.P."/>
            <person name="Smajs D."/>
            <person name="Howell J.K."/>
            <person name="Pal S."/>
            <person name="Amin A."/>
            <person name="Vashisth P."/>
            <person name="McNeill T.Z."/>
            <person name="Xiang Q."/>
            <person name="Sodergren E."/>
            <person name="Baca E."/>
            <person name="Weinstock G.M."/>
            <person name="Norris S.J."/>
            <person name="Fraser C.M."/>
            <person name="Paulsen I.T."/>
        </authorList>
    </citation>
    <scope>NUCLEOTIDE SEQUENCE [LARGE SCALE GENOMIC DNA]</scope>
    <source>
        <strain evidence="2">ATCC 35405 / DSM 14222 / CIP 103919 / JCM 8153 / KCTC 15104</strain>
    </source>
</reference>